<evidence type="ECO:0000256" key="2">
    <source>
        <dbReference type="ARBA" id="ARBA00022617"/>
    </source>
</evidence>
<dbReference type="Gene3D" id="1.10.760.10">
    <property type="entry name" value="Cytochrome c-like domain"/>
    <property type="match status" value="2"/>
</dbReference>
<keyword evidence="4 9" id="KW-0732">Signal</keyword>
<dbReference type="GO" id="GO:0004601">
    <property type="term" value="F:peroxidase activity"/>
    <property type="evidence" value="ECO:0007669"/>
    <property type="project" value="UniProtKB-KW"/>
</dbReference>
<evidence type="ECO:0000256" key="9">
    <source>
        <dbReference type="SAM" id="SignalP"/>
    </source>
</evidence>
<protein>
    <submittedName>
        <fullName evidence="11">Cytochrome c peroxidase</fullName>
    </submittedName>
</protein>
<feature type="domain" description="Cytochrome c" evidence="10">
    <location>
        <begin position="50"/>
        <end position="187"/>
    </location>
</feature>
<dbReference type="PROSITE" id="PS51007">
    <property type="entry name" value="CYTC"/>
    <property type="match status" value="2"/>
</dbReference>
<dbReference type="PANTHER" id="PTHR30600">
    <property type="entry name" value="CYTOCHROME C PEROXIDASE-RELATED"/>
    <property type="match status" value="1"/>
</dbReference>
<dbReference type="InterPro" id="IPR051395">
    <property type="entry name" value="Cytochrome_c_Peroxidase/MauG"/>
</dbReference>
<feature type="chain" id="PRO_5046369639" evidence="9">
    <location>
        <begin position="22"/>
        <end position="339"/>
    </location>
</feature>
<keyword evidence="11" id="KW-0575">Peroxidase</keyword>
<evidence type="ECO:0000259" key="10">
    <source>
        <dbReference type="PROSITE" id="PS51007"/>
    </source>
</evidence>
<dbReference type="InterPro" id="IPR026259">
    <property type="entry name" value="MauG/Cytc_peroxidase"/>
</dbReference>
<dbReference type="SUPFAM" id="SSF46626">
    <property type="entry name" value="Cytochrome c"/>
    <property type="match status" value="2"/>
</dbReference>
<dbReference type="PIRSF" id="PIRSF000294">
    <property type="entry name" value="Cytochrome-c_peroxidase"/>
    <property type="match status" value="1"/>
</dbReference>
<evidence type="ECO:0000313" key="12">
    <source>
        <dbReference type="Proteomes" id="UP001230978"/>
    </source>
</evidence>
<evidence type="ECO:0000256" key="8">
    <source>
        <dbReference type="PROSITE-ProRule" id="PRU00433"/>
    </source>
</evidence>
<keyword evidence="2 8" id="KW-0349">Heme</keyword>
<dbReference type="EMBL" id="CP124535">
    <property type="protein sequence ID" value="WGV14562.1"/>
    <property type="molecule type" value="Genomic_DNA"/>
</dbReference>
<gene>
    <name evidence="11" type="ORF">QF092_09625</name>
</gene>
<sequence length="339" mass="36056">MRVFPALCLFFALAAPMSALADSLRDHALSLFEPLPERIATLDGRTVTEAEVALGQMLFFDPRLADDGATACTACHDPATGGDGNRPMSMGHAWQGGPQNAPTIFNATLNGARFWQGWDEDLAQAGTRDPYRAERIATPDRMVAVLASMPGYVAAFEAAFPGETNPIRPETASRALAAFASTLLTPAPFDDWLRGEGALPDEARKGLALFIDRGCAGCHQGVNLGGDSYHPLRVARVPGTEALPESGVCFALEEADGAEYLYRAGSLRNITRTSPYFSEGSVRSLPLAVQIMGRSQLGTDLTEAEADLITAFLATLQGRVPPITLPVLPDETALTPAPN</sequence>
<organism evidence="11 12">
    <name type="scientific">Fuscovulum ytuae</name>
    <dbReference type="NCBI Taxonomy" id="3042299"/>
    <lineage>
        <taxon>Bacteria</taxon>
        <taxon>Pseudomonadati</taxon>
        <taxon>Pseudomonadota</taxon>
        <taxon>Alphaproteobacteria</taxon>
        <taxon>Rhodobacterales</taxon>
        <taxon>Paracoccaceae</taxon>
        <taxon>Fuscovulum</taxon>
    </lineage>
</organism>
<evidence type="ECO:0000256" key="4">
    <source>
        <dbReference type="ARBA" id="ARBA00022729"/>
    </source>
</evidence>
<feature type="signal peptide" evidence="9">
    <location>
        <begin position="1"/>
        <end position="21"/>
    </location>
</feature>
<comment type="subcellular location">
    <subcellularLocation>
        <location evidence="1">Periplasm</location>
    </subcellularLocation>
</comment>
<dbReference type="InterPro" id="IPR009056">
    <property type="entry name" value="Cyt_c-like_dom"/>
</dbReference>
<evidence type="ECO:0000256" key="5">
    <source>
        <dbReference type="ARBA" id="ARBA00022764"/>
    </source>
</evidence>
<accession>A0ABY8Q2Q1</accession>
<dbReference type="InterPro" id="IPR004852">
    <property type="entry name" value="Di-haem_cyt_c_peroxidsae"/>
</dbReference>
<proteinExistence type="predicted"/>
<feature type="domain" description="Cytochrome c" evidence="10">
    <location>
        <begin position="201"/>
        <end position="317"/>
    </location>
</feature>
<keyword evidence="7 8" id="KW-0408">Iron</keyword>
<evidence type="ECO:0000256" key="1">
    <source>
        <dbReference type="ARBA" id="ARBA00004418"/>
    </source>
</evidence>
<name>A0ABY8Q2Q1_9RHOB</name>
<evidence type="ECO:0000313" key="11">
    <source>
        <dbReference type="EMBL" id="WGV14562.1"/>
    </source>
</evidence>
<evidence type="ECO:0000256" key="7">
    <source>
        <dbReference type="ARBA" id="ARBA00023004"/>
    </source>
</evidence>
<dbReference type="InterPro" id="IPR036909">
    <property type="entry name" value="Cyt_c-like_dom_sf"/>
</dbReference>
<dbReference type="Proteomes" id="UP001230978">
    <property type="component" value="Chromosome"/>
</dbReference>
<keyword evidence="12" id="KW-1185">Reference proteome</keyword>
<dbReference type="PANTHER" id="PTHR30600:SF7">
    <property type="entry name" value="CYTOCHROME C PEROXIDASE-RELATED"/>
    <property type="match status" value="1"/>
</dbReference>
<evidence type="ECO:0000256" key="3">
    <source>
        <dbReference type="ARBA" id="ARBA00022723"/>
    </source>
</evidence>
<evidence type="ECO:0000256" key="6">
    <source>
        <dbReference type="ARBA" id="ARBA00023002"/>
    </source>
</evidence>
<keyword evidence="3 8" id="KW-0479">Metal-binding</keyword>
<keyword evidence="5" id="KW-0574">Periplasm</keyword>
<keyword evidence="6" id="KW-0560">Oxidoreductase</keyword>
<dbReference type="Pfam" id="PF03150">
    <property type="entry name" value="CCP_MauG"/>
    <property type="match status" value="1"/>
</dbReference>
<reference evidence="11 12" key="1">
    <citation type="submission" date="2023-04" db="EMBL/GenBank/DDBJ databases">
        <title>YMD61, complete Genome.</title>
        <authorList>
            <person name="Zhang J."/>
        </authorList>
    </citation>
    <scope>NUCLEOTIDE SEQUENCE [LARGE SCALE GENOMIC DNA]</scope>
    <source>
        <strain evidence="11 12">YMD61</strain>
    </source>
</reference>
<dbReference type="RefSeq" id="WP_281463686.1">
    <property type="nucleotide sequence ID" value="NZ_CP124535.1"/>
</dbReference>